<sequence>MEATDYRPVIFYIEDETEQEGGQESSSFTYGATEANKLAVPVTEHSKSEADVMDMLQFFSEQPEEPEKRNIELMYVKNGYYMSFEDVIEVLESEEVSTVGAKKKSWFERLVINERKRLVTDTYLISGTRNPYLASETLYIFLFN</sequence>
<accession>A0A1I7UPL6</accession>
<evidence type="ECO:0000313" key="1">
    <source>
        <dbReference type="Proteomes" id="UP000095282"/>
    </source>
</evidence>
<name>A0A1I7UPL6_9PELO</name>
<evidence type="ECO:0000313" key="2">
    <source>
        <dbReference type="WBParaSite" id="Csp11.Scaffold630.g18074.t3"/>
    </source>
</evidence>
<dbReference type="Proteomes" id="UP000095282">
    <property type="component" value="Unplaced"/>
</dbReference>
<organism evidence="1 2">
    <name type="scientific">Caenorhabditis tropicalis</name>
    <dbReference type="NCBI Taxonomy" id="1561998"/>
    <lineage>
        <taxon>Eukaryota</taxon>
        <taxon>Metazoa</taxon>
        <taxon>Ecdysozoa</taxon>
        <taxon>Nematoda</taxon>
        <taxon>Chromadorea</taxon>
        <taxon>Rhabditida</taxon>
        <taxon>Rhabditina</taxon>
        <taxon>Rhabditomorpha</taxon>
        <taxon>Rhabditoidea</taxon>
        <taxon>Rhabditidae</taxon>
        <taxon>Peloderinae</taxon>
        <taxon>Caenorhabditis</taxon>
    </lineage>
</organism>
<reference evidence="2" key="1">
    <citation type="submission" date="2016-11" db="UniProtKB">
        <authorList>
            <consortium name="WormBaseParasite"/>
        </authorList>
    </citation>
    <scope>IDENTIFICATION</scope>
</reference>
<proteinExistence type="predicted"/>
<protein>
    <submittedName>
        <fullName evidence="2">TFIIE beta domain-containing protein</fullName>
    </submittedName>
</protein>
<dbReference type="WBParaSite" id="Csp11.Scaffold630.g18074.t3">
    <property type="protein sequence ID" value="Csp11.Scaffold630.g18074.t3"/>
    <property type="gene ID" value="Csp11.Scaffold630.g18074"/>
</dbReference>
<keyword evidence="1" id="KW-1185">Reference proteome</keyword>
<dbReference type="AlphaFoldDB" id="A0A1I7UPL6"/>